<evidence type="ECO:0000313" key="2">
    <source>
        <dbReference type="Proteomes" id="UP000320421"/>
    </source>
</evidence>
<dbReference type="OrthoDB" id="275232at2"/>
<keyword evidence="2" id="KW-1185">Reference proteome</keyword>
<gene>
    <name evidence="1" type="ORF">HG66A1_19320</name>
</gene>
<organism evidence="1 2">
    <name type="scientific">Gimesia chilikensis</name>
    <dbReference type="NCBI Taxonomy" id="2605989"/>
    <lineage>
        <taxon>Bacteria</taxon>
        <taxon>Pseudomonadati</taxon>
        <taxon>Planctomycetota</taxon>
        <taxon>Planctomycetia</taxon>
        <taxon>Planctomycetales</taxon>
        <taxon>Planctomycetaceae</taxon>
        <taxon>Gimesia</taxon>
    </lineage>
</organism>
<dbReference type="AlphaFoldDB" id="A0A517PL94"/>
<proteinExistence type="predicted"/>
<sequence>MKNLLCFGYYSETIPQLRHKLESIKTAEFLDSPHPLKYLILRYLEEGQYEGFTAGREAYDPLTTPPTYITGSIFMKTDGTWTWPAFITYFVDKYDLAVPDELIQEMQMHGFRVPEVTLEVPDNSQNLSENCNVAKETLPKETAPLQDSETVRDSFPVIKEELVKLFANCATFEQFYKTCKLKVDEIVKILNLDSMSFNSLMTLSELLINENIPPKYVGLNGDVATKAQIADANRTQSVIIMTRDDKLPMSWTEDRVIWLEKKETRWEITIESWLDAYKRHCSEE</sequence>
<evidence type="ECO:0000313" key="1">
    <source>
        <dbReference type="EMBL" id="QDT20147.1"/>
    </source>
</evidence>
<accession>A0A517PL94</accession>
<dbReference type="Proteomes" id="UP000320421">
    <property type="component" value="Chromosome"/>
</dbReference>
<reference evidence="1 2" key="1">
    <citation type="submission" date="2019-02" db="EMBL/GenBank/DDBJ databases">
        <title>Deep-cultivation of Planctomycetes and their phenomic and genomic characterization uncovers novel biology.</title>
        <authorList>
            <person name="Wiegand S."/>
            <person name="Jogler M."/>
            <person name="Boedeker C."/>
            <person name="Pinto D."/>
            <person name="Vollmers J."/>
            <person name="Rivas-Marin E."/>
            <person name="Kohn T."/>
            <person name="Peeters S.H."/>
            <person name="Heuer A."/>
            <person name="Rast P."/>
            <person name="Oberbeckmann S."/>
            <person name="Bunk B."/>
            <person name="Jeske O."/>
            <person name="Meyerdierks A."/>
            <person name="Storesund J.E."/>
            <person name="Kallscheuer N."/>
            <person name="Luecker S."/>
            <person name="Lage O.M."/>
            <person name="Pohl T."/>
            <person name="Merkel B.J."/>
            <person name="Hornburger P."/>
            <person name="Mueller R.-W."/>
            <person name="Bruemmer F."/>
            <person name="Labrenz M."/>
            <person name="Spormann A.M."/>
            <person name="Op den Camp H."/>
            <person name="Overmann J."/>
            <person name="Amann R."/>
            <person name="Jetten M.S.M."/>
            <person name="Mascher T."/>
            <person name="Medema M.H."/>
            <person name="Devos D.P."/>
            <person name="Kaster A.-K."/>
            <person name="Ovreas L."/>
            <person name="Rohde M."/>
            <person name="Galperin M.Y."/>
            <person name="Jogler C."/>
        </authorList>
    </citation>
    <scope>NUCLEOTIDE SEQUENCE [LARGE SCALE GENOMIC DNA]</scope>
    <source>
        <strain evidence="1 2">HG66A1</strain>
    </source>
</reference>
<protein>
    <submittedName>
        <fullName evidence="1">Uncharacterized protein</fullName>
    </submittedName>
</protein>
<dbReference type="RefSeq" id="WP_145182562.1">
    <property type="nucleotide sequence ID" value="NZ_CP036266.1"/>
</dbReference>
<name>A0A517PL94_9PLAN</name>
<dbReference type="EMBL" id="CP036266">
    <property type="protein sequence ID" value="QDT20147.1"/>
    <property type="molecule type" value="Genomic_DNA"/>
</dbReference>